<reference evidence="11" key="1">
    <citation type="submission" date="2025-08" db="UniProtKB">
        <authorList>
            <consortium name="RefSeq"/>
        </authorList>
    </citation>
    <scope>IDENTIFICATION</scope>
    <source>
        <tissue evidence="11">Leaf</tissue>
    </source>
</reference>
<feature type="region of interest" description="Disordered" evidence="9">
    <location>
        <begin position="220"/>
        <end position="239"/>
    </location>
</feature>
<dbReference type="Pfam" id="PF02045">
    <property type="entry name" value="CBFB_NFYA"/>
    <property type="match status" value="1"/>
</dbReference>
<keyword evidence="3 8" id="KW-0238">DNA-binding</keyword>
<dbReference type="GeneID" id="115753084"/>
<feature type="compositionally biased region" description="Polar residues" evidence="9">
    <location>
        <begin position="90"/>
        <end position="102"/>
    </location>
</feature>
<keyword evidence="6 8" id="KW-0539">Nucleus</keyword>
<protein>
    <recommendedName>
        <fullName evidence="8">Nuclear transcription factor Y subunit</fullName>
    </recommendedName>
</protein>
<evidence type="ECO:0000256" key="3">
    <source>
        <dbReference type="ARBA" id="ARBA00023125"/>
    </source>
</evidence>
<comment type="subunit">
    <text evidence="7">Heterotrimeric transcription factor composed of three components, NF-YA, NF-YB and NF-YC. NF-YB and NF-YC must interact and dimerize for NF-YA association and DNA binding.</text>
</comment>
<evidence type="ECO:0000256" key="2">
    <source>
        <dbReference type="ARBA" id="ARBA00023015"/>
    </source>
</evidence>
<keyword evidence="5 8" id="KW-0804">Transcription</keyword>
<keyword evidence="4" id="KW-0010">Activator</keyword>
<evidence type="ECO:0000313" key="11">
    <source>
        <dbReference type="RefSeq" id="XP_048135343.1"/>
    </source>
</evidence>
<comment type="subcellular location">
    <subcellularLocation>
        <location evidence="1 8">Nucleus</location>
    </subcellularLocation>
</comment>
<evidence type="ECO:0000256" key="8">
    <source>
        <dbReference type="RuleBase" id="RU367155"/>
    </source>
</evidence>
<evidence type="ECO:0000256" key="6">
    <source>
        <dbReference type="ARBA" id="ARBA00023242"/>
    </source>
</evidence>
<name>A0ABM3HFJ1_9MYRT</name>
<dbReference type="RefSeq" id="XP_048135343.1">
    <property type="nucleotide sequence ID" value="XM_048279386.1"/>
</dbReference>
<evidence type="ECO:0000256" key="5">
    <source>
        <dbReference type="ARBA" id="ARBA00023163"/>
    </source>
</evidence>
<evidence type="ECO:0000256" key="1">
    <source>
        <dbReference type="ARBA" id="ARBA00004123"/>
    </source>
</evidence>
<proteinExistence type="inferred from homology"/>
<dbReference type="Proteomes" id="UP000827889">
    <property type="component" value="Chromosome 5"/>
</dbReference>
<keyword evidence="10" id="KW-1185">Reference proteome</keyword>
<dbReference type="Gene3D" id="6.10.250.2430">
    <property type="match status" value="1"/>
</dbReference>
<evidence type="ECO:0000256" key="7">
    <source>
        <dbReference type="ARBA" id="ARBA00025911"/>
    </source>
</evidence>
<comment type="similarity">
    <text evidence="8">Belongs to the NFYA/HAP2 subunit family.</text>
</comment>
<comment type="function">
    <text evidence="8">Component of the sequence-specific heterotrimeric transcription factor (NF-Y) which specifically recognizes a 5'-CCAAT-3' box motif found in the promoters of its target genes.</text>
</comment>
<evidence type="ECO:0000256" key="4">
    <source>
        <dbReference type="ARBA" id="ARBA00023159"/>
    </source>
</evidence>
<sequence>MEGSQKFGSFPFSSSSSFFLGRVVGLNVIIIRSPSVSKAVVCIYDLRGRFSKMLVMPGRAESTDAQIEHGTQSILHSTLYAQPWWHGARNSSSVTTEDGSNGQEEKHAKSIVSSTTLSTGELLGVNSSMELVGHSILQVLTSSLYSDAQIGGPLTSSYGPQAMVPHLYGVHGRMPLPLDMAEEPVYVNAKQYHGILRRRQIRAKAELERKAVRGRKPYLHESRHQHAMRRPRGSGGRFLNTKKLDSEDSSLAAEKAVNPSVDLPTLFVKTSTSQGFPTRSVRADSTGDMLRLYTSSNGNASVNGLSSLYHSDATEYKGMSCLGVEKETLQLYEGPNGAYK</sequence>
<evidence type="ECO:0000256" key="9">
    <source>
        <dbReference type="SAM" id="MobiDB-lite"/>
    </source>
</evidence>
<accession>A0ABM3HFJ1</accession>
<dbReference type="PANTHER" id="PTHR12632">
    <property type="entry name" value="TRANSCRIPTION FACTOR NF-Y ALPHA-RELATED"/>
    <property type="match status" value="1"/>
</dbReference>
<dbReference type="PRINTS" id="PR00616">
    <property type="entry name" value="CCAATSUBUNTB"/>
</dbReference>
<dbReference type="InterPro" id="IPR001289">
    <property type="entry name" value="NFYA"/>
</dbReference>
<dbReference type="SMART" id="SM00521">
    <property type="entry name" value="CBF"/>
    <property type="match status" value="1"/>
</dbReference>
<evidence type="ECO:0000313" key="10">
    <source>
        <dbReference type="Proteomes" id="UP000827889"/>
    </source>
</evidence>
<dbReference type="PROSITE" id="PS00686">
    <property type="entry name" value="NFYA_HAP2_1"/>
    <property type="match status" value="1"/>
</dbReference>
<feature type="region of interest" description="Disordered" evidence="9">
    <location>
        <begin position="90"/>
        <end position="112"/>
    </location>
</feature>
<organism evidence="10 11">
    <name type="scientific">Rhodamnia argentea</name>
    <dbReference type="NCBI Taxonomy" id="178133"/>
    <lineage>
        <taxon>Eukaryota</taxon>
        <taxon>Viridiplantae</taxon>
        <taxon>Streptophyta</taxon>
        <taxon>Embryophyta</taxon>
        <taxon>Tracheophyta</taxon>
        <taxon>Spermatophyta</taxon>
        <taxon>Magnoliopsida</taxon>
        <taxon>eudicotyledons</taxon>
        <taxon>Gunneridae</taxon>
        <taxon>Pentapetalae</taxon>
        <taxon>rosids</taxon>
        <taxon>malvids</taxon>
        <taxon>Myrtales</taxon>
        <taxon>Myrtaceae</taxon>
        <taxon>Myrtoideae</taxon>
        <taxon>Myrteae</taxon>
        <taxon>Australasian group</taxon>
        <taxon>Rhodamnia</taxon>
    </lineage>
</organism>
<keyword evidence="2 8" id="KW-0805">Transcription regulation</keyword>
<gene>
    <name evidence="11" type="primary">LOC115753084</name>
</gene>
<dbReference type="PROSITE" id="PS51152">
    <property type="entry name" value="NFYA_HAP2_2"/>
    <property type="match status" value="1"/>
</dbReference>
<dbReference type="InterPro" id="IPR018362">
    <property type="entry name" value="CCAAT-binding_factor_CS"/>
</dbReference>